<organism evidence="14 15">
    <name type="scientific">Conger conger</name>
    <name type="common">Conger eel</name>
    <name type="synonym">Muraena conger</name>
    <dbReference type="NCBI Taxonomy" id="82655"/>
    <lineage>
        <taxon>Eukaryota</taxon>
        <taxon>Metazoa</taxon>
        <taxon>Chordata</taxon>
        <taxon>Craniata</taxon>
        <taxon>Vertebrata</taxon>
        <taxon>Euteleostomi</taxon>
        <taxon>Actinopterygii</taxon>
        <taxon>Neopterygii</taxon>
        <taxon>Teleostei</taxon>
        <taxon>Anguilliformes</taxon>
        <taxon>Congridae</taxon>
        <taxon>Conger</taxon>
    </lineage>
</organism>
<evidence type="ECO:0000256" key="4">
    <source>
        <dbReference type="ARBA" id="ARBA00022737"/>
    </source>
</evidence>
<keyword evidence="5" id="KW-0282">Flagellum</keyword>
<dbReference type="SUPFAM" id="SSF50978">
    <property type="entry name" value="WD40 repeat-like"/>
    <property type="match status" value="2"/>
</dbReference>
<evidence type="ECO:0000256" key="11">
    <source>
        <dbReference type="ARBA" id="ARBA00047117"/>
    </source>
</evidence>
<keyword evidence="6" id="KW-0969">Cilium</keyword>
<evidence type="ECO:0000256" key="1">
    <source>
        <dbReference type="ARBA" id="ARBA00004611"/>
    </source>
</evidence>
<feature type="repeat" description="WD" evidence="12">
    <location>
        <begin position="505"/>
        <end position="536"/>
    </location>
</feature>
<dbReference type="FunFam" id="2.130.10.10:FF:000173">
    <property type="entry name" value="Cilia- and flagella-associated protein 52"/>
    <property type="match status" value="1"/>
</dbReference>
<comment type="caution">
    <text evidence="14">The sequence shown here is derived from an EMBL/GenBank/DDBJ whole genome shotgun (WGS) entry which is preliminary data.</text>
</comment>
<keyword evidence="3 12" id="KW-0853">WD repeat</keyword>
<feature type="repeat" description="WD" evidence="12">
    <location>
        <begin position="538"/>
        <end position="579"/>
    </location>
</feature>
<keyword evidence="4" id="KW-0677">Repeat</keyword>
<dbReference type="CDD" id="cd00200">
    <property type="entry name" value="WD40"/>
    <property type="match status" value="1"/>
</dbReference>
<dbReference type="InterPro" id="IPR050630">
    <property type="entry name" value="WD_repeat_EMAP"/>
</dbReference>
<dbReference type="InterPro" id="IPR001680">
    <property type="entry name" value="WD40_rpt"/>
</dbReference>
<dbReference type="SMART" id="SM00320">
    <property type="entry name" value="WD40"/>
    <property type="match status" value="12"/>
</dbReference>
<dbReference type="GO" id="GO:0005874">
    <property type="term" value="C:microtubule"/>
    <property type="evidence" value="ECO:0007669"/>
    <property type="project" value="UniProtKB-KW"/>
</dbReference>
<dbReference type="Gene3D" id="2.130.10.10">
    <property type="entry name" value="YVTN repeat-like/Quinoprotein amine dehydrogenase"/>
    <property type="match status" value="3"/>
</dbReference>
<evidence type="ECO:0000256" key="10">
    <source>
        <dbReference type="ARBA" id="ARBA00046056"/>
    </source>
</evidence>
<dbReference type="InterPro" id="IPR015943">
    <property type="entry name" value="WD40/YVTN_repeat-like_dom_sf"/>
</dbReference>
<comment type="function">
    <text evidence="10">Microtubule inner protein (MIP) part of the dynein-decorated doublet microtubules (DMTs) in cilia axoneme. Important for proper ciliary and flagellar beating. May act in cooperation with CFAP45 and axonemal dynein subunit DNAH11. May play a role in cell growth and/or survival.</text>
</comment>
<evidence type="ECO:0000256" key="2">
    <source>
        <dbReference type="ARBA" id="ARBA00022490"/>
    </source>
</evidence>
<dbReference type="InterPro" id="IPR036322">
    <property type="entry name" value="WD40_repeat_dom_sf"/>
</dbReference>
<dbReference type="OrthoDB" id="6252103at2759"/>
<reference evidence="14" key="1">
    <citation type="journal article" date="2023" name="Science">
        <title>Genome structures resolve the early diversification of teleost fishes.</title>
        <authorList>
            <person name="Parey E."/>
            <person name="Louis A."/>
            <person name="Montfort J."/>
            <person name="Bouchez O."/>
            <person name="Roques C."/>
            <person name="Iampietro C."/>
            <person name="Lluch J."/>
            <person name="Castinel A."/>
            <person name="Donnadieu C."/>
            <person name="Desvignes T."/>
            <person name="Floi Bucao C."/>
            <person name="Jouanno E."/>
            <person name="Wen M."/>
            <person name="Mejri S."/>
            <person name="Dirks R."/>
            <person name="Jansen H."/>
            <person name="Henkel C."/>
            <person name="Chen W.J."/>
            <person name="Zahm M."/>
            <person name="Cabau C."/>
            <person name="Klopp C."/>
            <person name="Thompson A.W."/>
            <person name="Robinson-Rechavi M."/>
            <person name="Braasch I."/>
            <person name="Lecointre G."/>
            <person name="Bobe J."/>
            <person name="Postlethwait J.H."/>
            <person name="Berthelot C."/>
            <person name="Roest Crollius H."/>
            <person name="Guiguen Y."/>
        </authorList>
    </citation>
    <scope>NUCLEOTIDE SEQUENCE</scope>
    <source>
        <strain evidence="14">Concon-B</strain>
    </source>
</reference>
<evidence type="ECO:0000313" key="14">
    <source>
        <dbReference type="EMBL" id="KAJ8254261.1"/>
    </source>
</evidence>
<dbReference type="PROSITE" id="PS00678">
    <property type="entry name" value="WD_REPEATS_1"/>
    <property type="match status" value="2"/>
</dbReference>
<feature type="repeat" description="WD" evidence="12">
    <location>
        <begin position="104"/>
        <end position="147"/>
    </location>
</feature>
<keyword evidence="15" id="KW-1185">Reference proteome</keyword>
<evidence type="ECO:0000256" key="9">
    <source>
        <dbReference type="ARBA" id="ARBA00029552"/>
    </source>
</evidence>
<dbReference type="InterPro" id="IPR055439">
    <property type="entry name" value="Beta-prop_EML_1st"/>
</dbReference>
<gene>
    <name evidence="14" type="ORF">COCON_G00208730</name>
</gene>
<feature type="domain" description="EML-like first beta-propeller" evidence="13">
    <location>
        <begin position="53"/>
        <end position="312"/>
    </location>
</feature>
<evidence type="ECO:0000313" key="15">
    <source>
        <dbReference type="Proteomes" id="UP001152803"/>
    </source>
</evidence>
<comment type="subunit">
    <text evidence="11">Microtubule inner protein component of sperm flagellar doublet microtubules. Interacts with BRCA2. Interacts with the CCT chaperonin complex. Interacts with HSP70. Interacts with AK8. Interacts with CFAP45. Interacts with DNAI1. Interacts with IQDC.</text>
</comment>
<comment type="subcellular location">
    <subcellularLocation>
        <location evidence="1">Cytoplasm</location>
        <location evidence="1">Cytoskeleton</location>
        <location evidence="1">Flagellum axoneme</location>
    </subcellularLocation>
</comment>
<keyword evidence="2" id="KW-0963">Cytoplasm</keyword>
<evidence type="ECO:0000256" key="12">
    <source>
        <dbReference type="PROSITE-ProRule" id="PRU00221"/>
    </source>
</evidence>
<sequence>MSEEMDDITLLELDAVIGFNGHVVSGLILHPDEAHLIYPLGCTVIQRNIQRNTQEFLSEHTNNVSCVAVSKSGRYVASGQATLIGFKADVIIWDNSKKEIHAKLILHKAKVEDMDFSPNEKFLATLGGQDDGSIVVWNIERGDALCGSPAAVHSGIHCLRLRFSNLSDNIFISAGNGTIRVWEIDLARRKVQATECQIGQLRRVVKCIEVSPDDNFFYCGTSSGDILKMNLRTKLLNVYGPLKDKFTQGVSALKLLKSGDILVGSGNGLVSVCKEVNFSAFLTVQLEGGVTSFALPRKGHQLYVGTNACNIYSVRDDDFSKELFCSSHSYPVSAVAFPYGTSELFATCSRNDIRVWHTDTSRELLRIVVPNVTCNALDFTMDGRCIVSAWSDGQIRGFTPETGKLMFIIDNAHCQGATAMACCKDCRTVVSGGGEGQLRVWDVQPGSYRLIESMKEHKSAITCIALKSDDTECVSASADGACIVWDLLGYVRKQMVLANSMFKCVCYHPDGHQIITSGTDRKIAYWEVSDGVIVRDLEGSLTGSINAMDISQDGRYFVTGGDDRLLKVWTYTRGEVTHVGLGHSGSISTARICSTGRCVISTSQDGAVLRWRFPHPPRPGTA</sequence>
<dbReference type="PANTHER" id="PTHR13720:SF14">
    <property type="entry name" value="CILIA- AND FLAGELLA-ASSOCIATED PROTEIN 52"/>
    <property type="match status" value="1"/>
</dbReference>
<dbReference type="AlphaFoldDB" id="A0A9Q1D066"/>
<name>A0A9Q1D066_CONCO</name>
<comment type="similarity">
    <text evidence="8">Belongs to the CFAP52 family.</text>
</comment>
<evidence type="ECO:0000256" key="6">
    <source>
        <dbReference type="ARBA" id="ARBA00023069"/>
    </source>
</evidence>
<dbReference type="Pfam" id="PF23409">
    <property type="entry name" value="Beta-prop_EML"/>
    <property type="match status" value="1"/>
</dbReference>
<feature type="repeat" description="WD" evidence="12">
    <location>
        <begin position="410"/>
        <end position="451"/>
    </location>
</feature>
<dbReference type="InterPro" id="IPR019775">
    <property type="entry name" value="WD40_repeat_CS"/>
</dbReference>
<evidence type="ECO:0000259" key="13">
    <source>
        <dbReference type="Pfam" id="PF23409"/>
    </source>
</evidence>
<feature type="repeat" description="WD" evidence="12">
    <location>
        <begin position="454"/>
        <end position="487"/>
    </location>
</feature>
<evidence type="ECO:0000256" key="8">
    <source>
        <dbReference type="ARBA" id="ARBA00029456"/>
    </source>
</evidence>
<dbReference type="FunFam" id="2.130.10.10:FF:001320">
    <property type="entry name" value="Predicted protein"/>
    <property type="match status" value="1"/>
</dbReference>
<dbReference type="EMBL" id="JAFJMO010000016">
    <property type="protein sequence ID" value="KAJ8254261.1"/>
    <property type="molecule type" value="Genomic_DNA"/>
</dbReference>
<dbReference type="PROSITE" id="PS50294">
    <property type="entry name" value="WD_REPEATS_REGION"/>
    <property type="match status" value="1"/>
</dbReference>
<evidence type="ECO:0000256" key="7">
    <source>
        <dbReference type="ARBA" id="ARBA00023273"/>
    </source>
</evidence>
<evidence type="ECO:0000256" key="5">
    <source>
        <dbReference type="ARBA" id="ARBA00022846"/>
    </source>
</evidence>
<dbReference type="PROSITE" id="PS50082">
    <property type="entry name" value="WD_REPEATS_2"/>
    <property type="match status" value="5"/>
</dbReference>
<dbReference type="GO" id="GO:0005930">
    <property type="term" value="C:axoneme"/>
    <property type="evidence" value="ECO:0007669"/>
    <property type="project" value="UniProtKB-ARBA"/>
</dbReference>
<proteinExistence type="inferred from homology"/>
<dbReference type="FunFam" id="2.130.10.10:FF:000207">
    <property type="entry name" value="Cilia- and flagella-associated protein 52"/>
    <property type="match status" value="1"/>
</dbReference>
<keyword evidence="7" id="KW-0966">Cell projection</keyword>
<dbReference type="Pfam" id="PF00400">
    <property type="entry name" value="WD40"/>
    <property type="match status" value="4"/>
</dbReference>
<dbReference type="PANTHER" id="PTHR13720">
    <property type="entry name" value="WD-40 REPEAT PROTEIN"/>
    <property type="match status" value="1"/>
</dbReference>
<evidence type="ECO:0000256" key="3">
    <source>
        <dbReference type="ARBA" id="ARBA00022574"/>
    </source>
</evidence>
<protein>
    <recommendedName>
        <fullName evidence="9">Cilia- and flagella-associated protein 52</fullName>
    </recommendedName>
</protein>
<dbReference type="Proteomes" id="UP001152803">
    <property type="component" value="Unassembled WGS sequence"/>
</dbReference>
<accession>A0A9Q1D066</accession>